<accession>F2UEZ2</accession>
<evidence type="ECO:0000313" key="2">
    <source>
        <dbReference type="EMBL" id="EGD75192.1"/>
    </source>
</evidence>
<dbReference type="AlphaFoldDB" id="F2UEZ2"/>
<dbReference type="EMBL" id="GL832971">
    <property type="protein sequence ID" value="EGD75192.1"/>
    <property type="molecule type" value="Genomic_DNA"/>
</dbReference>
<feature type="region of interest" description="Disordered" evidence="1">
    <location>
        <begin position="197"/>
        <end position="261"/>
    </location>
</feature>
<feature type="compositionally biased region" description="Basic residues" evidence="1">
    <location>
        <begin position="19"/>
        <end position="35"/>
    </location>
</feature>
<feature type="region of interest" description="Disordered" evidence="1">
    <location>
        <begin position="15"/>
        <end position="43"/>
    </location>
</feature>
<feature type="compositionally biased region" description="Acidic residues" evidence="1">
    <location>
        <begin position="224"/>
        <end position="233"/>
    </location>
</feature>
<proteinExistence type="predicted"/>
<reference evidence="2" key="1">
    <citation type="submission" date="2009-08" db="EMBL/GenBank/DDBJ databases">
        <title>Annotation of Salpingoeca rosetta.</title>
        <authorList>
            <consortium name="The Broad Institute Genome Sequencing Platform"/>
            <person name="Russ C."/>
            <person name="Cuomo C."/>
            <person name="Burger G."/>
            <person name="Gray M.W."/>
            <person name="Holland P.W.H."/>
            <person name="King N."/>
            <person name="Lang F.B.F."/>
            <person name="Roger A.J."/>
            <person name="Ruiz-Trillo I."/>
            <person name="Young S.K."/>
            <person name="Zeng Q."/>
            <person name="Gargeya S."/>
            <person name="Alvarado L."/>
            <person name="Berlin A."/>
            <person name="Chapman S.B."/>
            <person name="Chen Z."/>
            <person name="Freedman E."/>
            <person name="Gellesch M."/>
            <person name="Goldberg J."/>
            <person name="Griggs A."/>
            <person name="Gujja S."/>
            <person name="Heilman E."/>
            <person name="Heiman D."/>
            <person name="Howarth C."/>
            <person name="Mehta T."/>
            <person name="Neiman D."/>
            <person name="Pearson M."/>
            <person name="Roberts A."/>
            <person name="Saif S."/>
            <person name="Shea T."/>
            <person name="Shenoy N."/>
            <person name="Sisk P."/>
            <person name="Stolte C."/>
            <person name="Sykes S."/>
            <person name="White J."/>
            <person name="Yandava C."/>
            <person name="Haas B."/>
            <person name="Nusbaum C."/>
            <person name="Birren B."/>
        </authorList>
    </citation>
    <scope>NUCLEOTIDE SEQUENCE [LARGE SCALE GENOMIC DNA]</scope>
    <source>
        <strain evidence="2">ATCC 50818</strain>
    </source>
</reference>
<organism evidence="3">
    <name type="scientific">Salpingoeca rosetta (strain ATCC 50818 / BSB-021)</name>
    <dbReference type="NCBI Taxonomy" id="946362"/>
    <lineage>
        <taxon>Eukaryota</taxon>
        <taxon>Choanoflagellata</taxon>
        <taxon>Craspedida</taxon>
        <taxon>Salpingoecidae</taxon>
        <taxon>Salpingoeca</taxon>
    </lineage>
</organism>
<name>F2UEZ2_SALR5</name>
<sequence length="392" mass="43254">MDDDHQPVLQRLRAELVRRQRQPRGRPPRRLHGRPPRWPQRWQRQPEPNYWALPQHQRNTEDHDQLVADNRALFGGLNHPIDDVPFQSDGGEPGDVFAHAALDVAGDVGVDQVHVPLDMDPLFDGNGAQDWGDPGPQQGHVNAGADIAADLDVGQLLQQADNILRVMEGCVDPNLLGADALEPFFFNLRDNAGVGQALNNAGEGEGEGGDDGGAHNGDDQGAGSDDEDDDGNDEGPRTTALRTLPPKPEYVHPPTPSDNDDLTAFIEQLALGDVDGAELLQFMAQEVDLARGLATFFQPALVVTRATAAVIKVALGRIHPMLEVKFKDQRRKVQNNWTQTCKRRFENALDHWQRLKTRALRNEIDAANYTLQALTALQRRVTPAEGPLFEGY</sequence>
<gene>
    <name evidence="2" type="ORF">PTSG_06845</name>
</gene>
<evidence type="ECO:0000256" key="1">
    <source>
        <dbReference type="SAM" id="MobiDB-lite"/>
    </source>
</evidence>
<dbReference type="InParanoid" id="F2UEZ2"/>
<evidence type="ECO:0000313" key="3">
    <source>
        <dbReference type="Proteomes" id="UP000007799"/>
    </source>
</evidence>
<protein>
    <submittedName>
        <fullName evidence="2">Uncharacterized protein</fullName>
    </submittedName>
</protein>
<dbReference type="Proteomes" id="UP000007799">
    <property type="component" value="Unassembled WGS sequence"/>
</dbReference>
<keyword evidence="3" id="KW-1185">Reference proteome</keyword>
<dbReference type="GeneID" id="16072805"/>
<dbReference type="RefSeq" id="XP_004992245.1">
    <property type="nucleotide sequence ID" value="XM_004992188.1"/>
</dbReference>
<dbReference type="KEGG" id="sre:PTSG_06845"/>
<feature type="compositionally biased region" description="Pro residues" evidence="1">
    <location>
        <begin position="245"/>
        <end position="256"/>
    </location>
</feature>